<feature type="transmembrane region" description="Helical" evidence="3">
    <location>
        <begin position="136"/>
        <end position="160"/>
    </location>
</feature>
<reference evidence="5 6" key="1">
    <citation type="submission" date="2024-05" db="EMBL/GenBank/DDBJ databases">
        <title>The mechanism of isolation and screening of efficient mineral weathering bacteria priestia aryabhattai c4-10 with weathered biotite.</title>
        <authorList>
            <person name="Yang S."/>
        </authorList>
    </citation>
    <scope>NUCLEOTIDE SEQUENCE [LARGE SCALE GENOMIC DNA]</scope>
    <source>
        <strain evidence="5 6">C4-10</strain>
    </source>
</reference>
<sequence length="309" mass="35445">MPIYLFASGYGLFFSLGKDNTLIVKKNGIRILKLLINFWIVLIMFMGIAFLAGKPEAFSGGFTKFLLNFFLLSNSYNGAWWYLQTYVIHVLLAPLLIKLIKRYNSISMIVLSGIIYLVSYVERIKHLLDLGDNAELIMVVNALVLVGTSQFAFVIGIIFAKERIYSKLHNKFYNMKFKNVLCLLGILLLVVLHAFYESMIIAPFTAIAFICLFNLIKKSIFMERLLTVLGNHSTNLWLTHMFIYISIFPELIFAPRYPILIFIWLIVLCLLFSFVINAIYFPILKKTVGKNVLIVDKQHDKPSEIKISG</sequence>
<dbReference type="AlphaFoldDB" id="A0ABD5KVP1"/>
<feature type="transmembrane region" description="Helical" evidence="3">
    <location>
        <begin position="79"/>
        <end position="97"/>
    </location>
</feature>
<organism evidence="5 6">
    <name type="scientific">Priestia aryabhattai</name>
    <name type="common">Bacillus aryabhattai</name>
    <dbReference type="NCBI Taxonomy" id="412384"/>
    <lineage>
        <taxon>Bacteria</taxon>
        <taxon>Bacillati</taxon>
        <taxon>Bacillota</taxon>
        <taxon>Bacilli</taxon>
        <taxon>Bacillales</taxon>
        <taxon>Bacillaceae</taxon>
        <taxon>Priestia</taxon>
    </lineage>
</organism>
<evidence type="ECO:0000256" key="2">
    <source>
        <dbReference type="ARBA" id="ARBA00007400"/>
    </source>
</evidence>
<evidence type="ECO:0000256" key="3">
    <source>
        <dbReference type="SAM" id="Phobius"/>
    </source>
</evidence>
<protein>
    <submittedName>
        <fullName evidence="5">Acyltransferase family protein</fullName>
    </submittedName>
</protein>
<dbReference type="Pfam" id="PF01757">
    <property type="entry name" value="Acyl_transf_3"/>
    <property type="match status" value="1"/>
</dbReference>
<evidence type="ECO:0000259" key="4">
    <source>
        <dbReference type="Pfam" id="PF01757"/>
    </source>
</evidence>
<dbReference type="InterPro" id="IPR002656">
    <property type="entry name" value="Acyl_transf_3_dom"/>
</dbReference>
<dbReference type="Proteomes" id="UP001418804">
    <property type="component" value="Unassembled WGS sequence"/>
</dbReference>
<evidence type="ECO:0000256" key="1">
    <source>
        <dbReference type="ARBA" id="ARBA00004370"/>
    </source>
</evidence>
<reference evidence="5 6" key="2">
    <citation type="submission" date="2024-05" db="EMBL/GenBank/DDBJ databases">
        <authorList>
            <person name="Zheng X."/>
        </authorList>
    </citation>
    <scope>NUCLEOTIDE SEQUENCE [LARGE SCALE GENOMIC DNA]</scope>
    <source>
        <strain evidence="5 6">C4-10</strain>
    </source>
</reference>
<gene>
    <name evidence="5" type="ORF">ABDD91_10955</name>
</gene>
<dbReference type="RefSeq" id="WP_247807166.1">
    <property type="nucleotide sequence ID" value="NZ_CP174608.1"/>
</dbReference>
<keyword evidence="5" id="KW-0808">Transferase</keyword>
<keyword evidence="5" id="KW-0012">Acyltransferase</keyword>
<comment type="similarity">
    <text evidence="2">Belongs to the acyltransferase 3 family.</text>
</comment>
<feature type="transmembrane region" description="Helical" evidence="3">
    <location>
        <begin position="236"/>
        <end position="253"/>
    </location>
</feature>
<comment type="caution">
    <text evidence="5">The sequence shown here is derived from an EMBL/GenBank/DDBJ whole genome shotgun (WGS) entry which is preliminary data.</text>
</comment>
<evidence type="ECO:0000313" key="5">
    <source>
        <dbReference type="EMBL" id="MEN3153357.1"/>
    </source>
</evidence>
<keyword evidence="3" id="KW-0812">Transmembrane</keyword>
<proteinExistence type="inferred from homology"/>
<keyword evidence="3" id="KW-1133">Transmembrane helix</keyword>
<feature type="transmembrane region" description="Helical" evidence="3">
    <location>
        <begin position="259"/>
        <end position="281"/>
    </location>
</feature>
<feature type="transmembrane region" description="Helical" evidence="3">
    <location>
        <begin position="198"/>
        <end position="216"/>
    </location>
</feature>
<accession>A0ABD5KVP1</accession>
<feature type="transmembrane region" description="Helical" evidence="3">
    <location>
        <begin position="172"/>
        <end position="192"/>
    </location>
</feature>
<evidence type="ECO:0000313" key="6">
    <source>
        <dbReference type="Proteomes" id="UP001418804"/>
    </source>
</evidence>
<feature type="domain" description="Acyltransferase 3" evidence="4">
    <location>
        <begin position="1"/>
        <end position="276"/>
    </location>
</feature>
<feature type="transmembrane region" description="Helical" evidence="3">
    <location>
        <begin position="34"/>
        <end position="53"/>
    </location>
</feature>
<dbReference type="GO" id="GO:0016746">
    <property type="term" value="F:acyltransferase activity"/>
    <property type="evidence" value="ECO:0007669"/>
    <property type="project" value="UniProtKB-KW"/>
</dbReference>
<dbReference type="EMBL" id="JBDIVD010000001">
    <property type="protein sequence ID" value="MEN3153357.1"/>
    <property type="molecule type" value="Genomic_DNA"/>
</dbReference>
<keyword evidence="3" id="KW-0472">Membrane</keyword>
<comment type="subcellular location">
    <subcellularLocation>
        <location evidence="1">Membrane</location>
    </subcellularLocation>
</comment>
<name>A0ABD5KVP1_PRIAR</name>
<feature type="transmembrane region" description="Helical" evidence="3">
    <location>
        <begin position="104"/>
        <end position="121"/>
    </location>
</feature>